<feature type="compositionally biased region" description="Polar residues" evidence="1">
    <location>
        <begin position="646"/>
        <end position="662"/>
    </location>
</feature>
<feature type="compositionally biased region" description="Basic residues" evidence="1">
    <location>
        <begin position="213"/>
        <end position="227"/>
    </location>
</feature>
<keyword evidence="3" id="KW-1185">Reference proteome</keyword>
<feature type="region of interest" description="Disordered" evidence="1">
    <location>
        <begin position="206"/>
        <end position="352"/>
    </location>
</feature>
<feature type="compositionally biased region" description="Low complexity" evidence="1">
    <location>
        <begin position="72"/>
        <end position="107"/>
    </location>
</feature>
<feature type="region of interest" description="Disordered" evidence="1">
    <location>
        <begin position="1"/>
        <end position="111"/>
    </location>
</feature>
<name>A0A6A6F659_9PEZI</name>
<proteinExistence type="predicted"/>
<dbReference type="EMBL" id="ML992687">
    <property type="protein sequence ID" value="KAF2209352.1"/>
    <property type="molecule type" value="Genomic_DNA"/>
</dbReference>
<feature type="compositionally biased region" description="Polar residues" evidence="1">
    <location>
        <begin position="333"/>
        <end position="342"/>
    </location>
</feature>
<evidence type="ECO:0000256" key="1">
    <source>
        <dbReference type="SAM" id="MobiDB-lite"/>
    </source>
</evidence>
<gene>
    <name evidence="2" type="ORF">CERZMDRAFT_107190</name>
</gene>
<feature type="region of interest" description="Disordered" evidence="1">
    <location>
        <begin position="876"/>
        <end position="908"/>
    </location>
</feature>
<feature type="compositionally biased region" description="Low complexity" evidence="1">
    <location>
        <begin position="1"/>
        <end position="19"/>
    </location>
</feature>
<protein>
    <recommendedName>
        <fullName evidence="4">Up-regulated during septation protein 1 domain-containing protein</fullName>
    </recommendedName>
</protein>
<organism evidence="2 3">
    <name type="scientific">Cercospora zeae-maydis SCOH1-5</name>
    <dbReference type="NCBI Taxonomy" id="717836"/>
    <lineage>
        <taxon>Eukaryota</taxon>
        <taxon>Fungi</taxon>
        <taxon>Dikarya</taxon>
        <taxon>Ascomycota</taxon>
        <taxon>Pezizomycotina</taxon>
        <taxon>Dothideomycetes</taxon>
        <taxon>Dothideomycetidae</taxon>
        <taxon>Mycosphaerellales</taxon>
        <taxon>Mycosphaerellaceae</taxon>
        <taxon>Cercospora</taxon>
    </lineage>
</organism>
<evidence type="ECO:0000313" key="3">
    <source>
        <dbReference type="Proteomes" id="UP000799539"/>
    </source>
</evidence>
<feature type="region of interest" description="Disordered" evidence="1">
    <location>
        <begin position="627"/>
        <end position="662"/>
    </location>
</feature>
<sequence>MERGASPSPTPSSSHGSQDSGRHRKSTASYRLFPIVEPTPPASPVRTVHRQRAGLRKTFSQTRRRSESLGNASRDSTRSSSSSSSSSSSAAAASSSSVAAPPSTLSAKDCRKISLPEIRPLQTVVELDSASAEPSPQLFDSAPVCAHDDHVTIRPASAQGASVIARTADRAPIAFNPRHEHGRVVAQPACATSHFETPALGAVHLQHPTTTAKSKRSKPNLRIKIAGKKSGEPLPRAQARDDSGHPEALLATTGPSLDAARLTNRPATPSSHQQISGDPRPASTTPESTNANKAVTGRQSRKFWPKVLFKEGAPSDASQERRAERDPPHRQLRPSTAGTSTRPPAPVSGPLAAHLAGKPAMYQPSESAQNISQRNIPAGLRSCSSAEQLSSKGGLARPATTGKIITNPPLDGGPFPERISSMDHRMHSGHHAGSHKQEADGNVDATSRSPSMRPEASTALAIARANVAALRESSQWTASDTQLFSRPFTPDAPSRPTPLDVNDPVTMLKNTTEQCDALHARYSSLRAERQKLSSGIIEKLQQEVTTQEGMSALLHEQLSLTAISSSMDICFAKLKSLECRKEDAIAALIAQATEARKSPSDNIAAIIASMSLGSRKPSLTCSVESDSRYAYSSRSSPEPIGRHLPSRSTQSTLPTTVSGNSDTASMEYRLSFTPSLRFDAALQSDFLAPKTIPEAMESPGPSVGQDANRSSEQIDDDMVLTTTKFVGPPTPNTLQDRAREDPVTLDATTVADEEEIEATDLQDDDNDDDESFRHSKRVPGSKAAKFLGLLNKEGRCSPTMTMPRELAHLANFSNVNWETHTQTPMSSKPDPISLASPTEGANALAMQDFSAQLENFPKPSKLSARIRSRAPKELAIPNPLAANPPTPLAETFPDSFDRPPEFSRPPRRDLAMPAGHKVVKRTMTQGSTRTTHTIQVYLGQDDLELFDLYRRGSEGLIVGTAEPVPA</sequence>
<feature type="compositionally biased region" description="Polar residues" evidence="1">
    <location>
        <begin position="265"/>
        <end position="293"/>
    </location>
</feature>
<evidence type="ECO:0000313" key="2">
    <source>
        <dbReference type="EMBL" id="KAF2209352.1"/>
    </source>
</evidence>
<feature type="region of interest" description="Disordered" evidence="1">
    <location>
        <begin position="383"/>
        <end position="452"/>
    </location>
</feature>
<feature type="compositionally biased region" description="Acidic residues" evidence="1">
    <location>
        <begin position="751"/>
        <end position="770"/>
    </location>
</feature>
<reference evidence="2" key="1">
    <citation type="journal article" date="2020" name="Stud. Mycol.">
        <title>101 Dothideomycetes genomes: a test case for predicting lifestyles and emergence of pathogens.</title>
        <authorList>
            <person name="Haridas S."/>
            <person name="Albert R."/>
            <person name="Binder M."/>
            <person name="Bloem J."/>
            <person name="Labutti K."/>
            <person name="Salamov A."/>
            <person name="Andreopoulos B."/>
            <person name="Baker S."/>
            <person name="Barry K."/>
            <person name="Bills G."/>
            <person name="Bluhm B."/>
            <person name="Cannon C."/>
            <person name="Castanera R."/>
            <person name="Culley D."/>
            <person name="Daum C."/>
            <person name="Ezra D."/>
            <person name="Gonzalez J."/>
            <person name="Henrissat B."/>
            <person name="Kuo A."/>
            <person name="Liang C."/>
            <person name="Lipzen A."/>
            <person name="Lutzoni F."/>
            <person name="Magnuson J."/>
            <person name="Mondo S."/>
            <person name="Nolan M."/>
            <person name="Ohm R."/>
            <person name="Pangilinan J."/>
            <person name="Park H.-J."/>
            <person name="Ramirez L."/>
            <person name="Alfaro M."/>
            <person name="Sun H."/>
            <person name="Tritt A."/>
            <person name="Yoshinaga Y."/>
            <person name="Zwiers L.-H."/>
            <person name="Turgeon B."/>
            <person name="Goodwin S."/>
            <person name="Spatafora J."/>
            <person name="Crous P."/>
            <person name="Grigoriev I."/>
        </authorList>
    </citation>
    <scope>NUCLEOTIDE SEQUENCE</scope>
    <source>
        <strain evidence="2">SCOH1-5</strain>
    </source>
</reference>
<evidence type="ECO:0008006" key="4">
    <source>
        <dbReference type="Google" id="ProtNLM"/>
    </source>
</evidence>
<dbReference type="AlphaFoldDB" id="A0A6A6F659"/>
<dbReference type="OrthoDB" id="3897620at2759"/>
<feature type="compositionally biased region" description="Basic and acidic residues" evidence="1">
    <location>
        <begin position="895"/>
        <end position="908"/>
    </location>
</feature>
<dbReference type="Proteomes" id="UP000799539">
    <property type="component" value="Unassembled WGS sequence"/>
</dbReference>
<feature type="compositionally biased region" description="Basic and acidic residues" evidence="1">
    <location>
        <begin position="318"/>
        <end position="329"/>
    </location>
</feature>
<accession>A0A6A6F659</accession>
<feature type="region of interest" description="Disordered" evidence="1">
    <location>
        <begin position="692"/>
        <end position="777"/>
    </location>
</feature>